<keyword evidence="1" id="KW-0694">RNA-binding</keyword>
<keyword evidence="2" id="KW-0175">Coiled coil</keyword>
<evidence type="ECO:0000256" key="1">
    <source>
        <dbReference type="ARBA" id="ARBA00022884"/>
    </source>
</evidence>
<reference evidence="5" key="1">
    <citation type="submission" date="2018-05" db="EMBL/GenBank/DDBJ databases">
        <authorList>
            <person name="Lanie J.A."/>
            <person name="Ng W.-L."/>
            <person name="Kazmierczak K.M."/>
            <person name="Andrzejewski T.M."/>
            <person name="Davidsen T.M."/>
            <person name="Wayne K.J."/>
            <person name="Tettelin H."/>
            <person name="Glass J.I."/>
            <person name="Rusch D."/>
            <person name="Podicherti R."/>
            <person name="Tsui H.-C.T."/>
            <person name="Winkler M.E."/>
        </authorList>
    </citation>
    <scope>NUCLEOTIDE SEQUENCE</scope>
</reference>
<dbReference type="GO" id="GO:0003723">
    <property type="term" value="F:RNA binding"/>
    <property type="evidence" value="ECO:0007669"/>
    <property type="project" value="UniProtKB-KW"/>
</dbReference>
<protein>
    <submittedName>
        <fullName evidence="5">Uncharacterized protein</fullName>
    </submittedName>
</protein>
<evidence type="ECO:0000313" key="5">
    <source>
        <dbReference type="EMBL" id="SVB55161.1"/>
    </source>
</evidence>
<dbReference type="AlphaFoldDB" id="A0A382EZ42"/>
<dbReference type="Pfam" id="PF12072">
    <property type="entry name" value="RNase_Y_N"/>
    <property type="match status" value="1"/>
</dbReference>
<name>A0A382EZ42_9ZZZZ</name>
<dbReference type="PANTHER" id="PTHR12826">
    <property type="entry name" value="RIBONUCLEASE Y"/>
    <property type="match status" value="1"/>
</dbReference>
<feature type="domain" description="K Homology" evidence="3">
    <location>
        <begin position="203"/>
        <end position="233"/>
    </location>
</feature>
<dbReference type="PROSITE" id="PS50084">
    <property type="entry name" value="KH_TYPE_1"/>
    <property type="match status" value="1"/>
</dbReference>
<feature type="domain" description="Ribonuclease Y N-terminal" evidence="4">
    <location>
        <begin position="7"/>
        <end position="194"/>
    </location>
</feature>
<feature type="coiled-coil region" evidence="2">
    <location>
        <begin position="42"/>
        <end position="129"/>
    </location>
</feature>
<evidence type="ECO:0000259" key="3">
    <source>
        <dbReference type="Pfam" id="PF00013"/>
    </source>
</evidence>
<sequence>MEIILTAVLVALVAVVVGSGLGFQLHNILSAKSQRAVEEASAQQMRRSNARSKEILLEAKEQALELRTNAQAQLNDQKLTLQRQQSRLEAREEILQGKSDAVEKHESLLQDQRTELIDEKSKLNDLRQQAGEKLEAISGLSMSDARQQLLDQAEEDIQFEIARRYRDAELVAQDEADDKARLILAESMQRLASEVVSEATVTSISLPNDEMKGRLIGREGRNIRAIEATTGVDLI</sequence>
<gene>
    <name evidence="5" type="ORF">METZ01_LOCUS208015</name>
</gene>
<evidence type="ECO:0000256" key="2">
    <source>
        <dbReference type="SAM" id="Coils"/>
    </source>
</evidence>
<dbReference type="InterPro" id="IPR004088">
    <property type="entry name" value="KH_dom_type_1"/>
</dbReference>
<dbReference type="EMBL" id="UINC01046755">
    <property type="protein sequence ID" value="SVB55161.1"/>
    <property type="molecule type" value="Genomic_DNA"/>
</dbReference>
<organism evidence="5">
    <name type="scientific">marine metagenome</name>
    <dbReference type="NCBI Taxonomy" id="408172"/>
    <lineage>
        <taxon>unclassified sequences</taxon>
        <taxon>metagenomes</taxon>
        <taxon>ecological metagenomes</taxon>
    </lineage>
</organism>
<dbReference type="SUPFAM" id="SSF54791">
    <property type="entry name" value="Eukaryotic type KH-domain (KH-domain type I)"/>
    <property type="match status" value="1"/>
</dbReference>
<feature type="non-terminal residue" evidence="5">
    <location>
        <position position="235"/>
    </location>
</feature>
<dbReference type="InterPro" id="IPR036612">
    <property type="entry name" value="KH_dom_type_1_sf"/>
</dbReference>
<dbReference type="InterPro" id="IPR022711">
    <property type="entry name" value="RNase_Y_N"/>
</dbReference>
<proteinExistence type="predicted"/>
<evidence type="ECO:0000259" key="4">
    <source>
        <dbReference type="Pfam" id="PF12072"/>
    </source>
</evidence>
<dbReference type="PANTHER" id="PTHR12826:SF15">
    <property type="entry name" value="RIBONUCLEASE Y"/>
    <property type="match status" value="1"/>
</dbReference>
<accession>A0A382EZ42</accession>
<dbReference type="Pfam" id="PF00013">
    <property type="entry name" value="KH_1"/>
    <property type="match status" value="1"/>
</dbReference>